<sequence>MTTILAEIVVTINNRPITFLYDVPDQGNDKQKYLHQKAILDFYWHIWKGEYLTSLRELHKSVTHRSWGFQIKVGDVVIIDDPKVPRSVWKMGVIQRLRYSNGQVRAAEIRVISGDRSVIIKRTANKLYLLERHYDIEEQSTQVTFVREKNIEILNNNLKVPAAVLR</sequence>
<dbReference type="PANTHER" id="PTHR47331:SF1">
    <property type="entry name" value="GAG-LIKE PROTEIN"/>
    <property type="match status" value="1"/>
</dbReference>
<dbReference type="GeneID" id="136088403"/>
<dbReference type="PANTHER" id="PTHR47331">
    <property type="entry name" value="PHD-TYPE DOMAIN-CONTAINING PROTEIN"/>
    <property type="match status" value="1"/>
</dbReference>
<keyword evidence="2" id="KW-1185">Reference proteome</keyword>
<name>A0ABM4D1Q3_HYDVU</name>
<evidence type="ECO:0000313" key="2">
    <source>
        <dbReference type="Proteomes" id="UP001652625"/>
    </source>
</evidence>
<dbReference type="RefSeq" id="XP_065668182.1">
    <property type="nucleotide sequence ID" value="XM_065812110.1"/>
</dbReference>
<feature type="domain" description="DUF5641" evidence="1">
    <location>
        <begin position="33"/>
        <end position="130"/>
    </location>
</feature>
<dbReference type="Pfam" id="PF18701">
    <property type="entry name" value="DUF5641"/>
    <property type="match status" value="1"/>
</dbReference>
<organism evidence="2 3">
    <name type="scientific">Hydra vulgaris</name>
    <name type="common">Hydra</name>
    <name type="synonym">Hydra attenuata</name>
    <dbReference type="NCBI Taxonomy" id="6087"/>
    <lineage>
        <taxon>Eukaryota</taxon>
        <taxon>Metazoa</taxon>
        <taxon>Cnidaria</taxon>
        <taxon>Hydrozoa</taxon>
        <taxon>Hydroidolina</taxon>
        <taxon>Anthoathecata</taxon>
        <taxon>Aplanulata</taxon>
        <taxon>Hydridae</taxon>
        <taxon>Hydra</taxon>
    </lineage>
</organism>
<accession>A0ABM4D1Q3</accession>
<evidence type="ECO:0000259" key="1">
    <source>
        <dbReference type="Pfam" id="PF18701"/>
    </source>
</evidence>
<proteinExistence type="predicted"/>
<evidence type="ECO:0000313" key="3">
    <source>
        <dbReference type="RefSeq" id="XP_065668182.1"/>
    </source>
</evidence>
<gene>
    <name evidence="3" type="primary">LOC136088403</name>
</gene>
<dbReference type="Proteomes" id="UP001652625">
    <property type="component" value="Chromosome 12"/>
</dbReference>
<reference evidence="3" key="1">
    <citation type="submission" date="2025-08" db="UniProtKB">
        <authorList>
            <consortium name="RefSeq"/>
        </authorList>
    </citation>
    <scope>IDENTIFICATION</scope>
</reference>
<protein>
    <submittedName>
        <fullName evidence="3">Uncharacterized protein LOC136088403</fullName>
    </submittedName>
</protein>
<dbReference type="InterPro" id="IPR040676">
    <property type="entry name" value="DUF5641"/>
</dbReference>